<proteinExistence type="predicted"/>
<organism evidence="3 4">
    <name type="scientific">Porphyromonas levii</name>
    <dbReference type="NCBI Taxonomy" id="28114"/>
    <lineage>
        <taxon>Bacteria</taxon>
        <taxon>Pseudomonadati</taxon>
        <taxon>Bacteroidota</taxon>
        <taxon>Bacteroidia</taxon>
        <taxon>Bacteroidales</taxon>
        <taxon>Porphyromonadaceae</taxon>
        <taxon>Porphyromonas</taxon>
    </lineage>
</organism>
<keyword evidence="4" id="KW-1185">Reference proteome</keyword>
<dbReference type="InterPro" id="IPR025342">
    <property type="entry name" value="DUF4248"/>
</dbReference>
<evidence type="ECO:0000313" key="3">
    <source>
        <dbReference type="EMBL" id="TFH94774.1"/>
    </source>
</evidence>
<accession>A0A4Y8WNG8</accession>
<evidence type="ECO:0000313" key="4">
    <source>
        <dbReference type="Proteomes" id="UP000297225"/>
    </source>
</evidence>
<reference evidence="3 4" key="1">
    <citation type="submission" date="2019-03" db="EMBL/GenBank/DDBJ databases">
        <title>Porphyromonas levii Isolated from the Uterus of Dairy Cows.</title>
        <authorList>
            <person name="Francis A.M."/>
        </authorList>
    </citation>
    <scope>NUCLEOTIDE SEQUENCE [LARGE SCALE GENOMIC DNA]</scope>
    <source>
        <strain evidence="3 4">AF5678</strain>
    </source>
</reference>
<gene>
    <name evidence="3" type="ORF">E4P47_06180</name>
</gene>
<protein>
    <submittedName>
        <fullName evidence="3">DUF4248 domain-containing protein</fullName>
    </submittedName>
</protein>
<comment type="caution">
    <text evidence="3">The sequence shown here is derived from an EMBL/GenBank/DDBJ whole genome shotgun (WGS) entry which is preliminary data.</text>
</comment>
<evidence type="ECO:0000256" key="1">
    <source>
        <dbReference type="SAM" id="MobiDB-lite"/>
    </source>
</evidence>
<name>A0A4Y8WNG8_9PORP</name>
<sequence length="178" mass="20331">MPPTPPTPPIVGANNYSPLHPHNPSRAPKHPRAPITYYNLLQHKTITNIAIIYLRIILFCITFAVEKDFKKRVIYYDSTTMEQDMKFSGTLLKGVGDHTREQLPPLPQVLQRNQGVLYTASLYFPDILPKSASRALRKEIATYPALRQALEATNWSPQKRYLTPLQQQIIVHYLGEPV</sequence>
<dbReference type="AlphaFoldDB" id="A0A4Y8WNG8"/>
<dbReference type="Proteomes" id="UP000297225">
    <property type="component" value="Unassembled WGS sequence"/>
</dbReference>
<keyword evidence="2" id="KW-1133">Transmembrane helix</keyword>
<dbReference type="EMBL" id="SPNC01000087">
    <property type="protein sequence ID" value="TFH94774.1"/>
    <property type="molecule type" value="Genomic_DNA"/>
</dbReference>
<evidence type="ECO:0000256" key="2">
    <source>
        <dbReference type="SAM" id="Phobius"/>
    </source>
</evidence>
<feature type="region of interest" description="Disordered" evidence="1">
    <location>
        <begin position="1"/>
        <end position="28"/>
    </location>
</feature>
<feature type="transmembrane region" description="Helical" evidence="2">
    <location>
        <begin position="46"/>
        <end position="65"/>
    </location>
</feature>
<dbReference type="STRING" id="1122973.GCA_000379925_00545"/>
<keyword evidence="2" id="KW-0812">Transmembrane</keyword>
<keyword evidence="2" id="KW-0472">Membrane</keyword>
<dbReference type="Pfam" id="PF14053">
    <property type="entry name" value="DUF4248"/>
    <property type="match status" value="1"/>
</dbReference>